<accession>A0A8B9PRW6</accession>
<organism evidence="4 5">
    <name type="scientific">Apteryx owenii</name>
    <name type="common">Little spotted kiwi</name>
    <dbReference type="NCBI Taxonomy" id="8824"/>
    <lineage>
        <taxon>Eukaryota</taxon>
        <taxon>Metazoa</taxon>
        <taxon>Chordata</taxon>
        <taxon>Craniata</taxon>
        <taxon>Vertebrata</taxon>
        <taxon>Euteleostomi</taxon>
        <taxon>Archelosauria</taxon>
        <taxon>Archosauria</taxon>
        <taxon>Dinosauria</taxon>
        <taxon>Saurischia</taxon>
        <taxon>Theropoda</taxon>
        <taxon>Coelurosauria</taxon>
        <taxon>Aves</taxon>
        <taxon>Palaeognathae</taxon>
        <taxon>Apterygiformes</taxon>
        <taxon>Apterygidae</taxon>
        <taxon>Apteryx</taxon>
    </lineage>
</organism>
<dbReference type="InterPro" id="IPR023128">
    <property type="entry name" value="Prot_N_Gln_amidohydro_ab_roll"/>
</dbReference>
<name>A0A8B9PRW6_APTOW</name>
<comment type="function">
    <text evidence="1">Mediates the side-chain deamidation of N-terminal glutamine residues to glutamate, an important step in N-end rule pathway of protein degradation. Conversion of the resulting N-terminal glutamine to glutamate renders the protein susceptible to arginylation, polyubiquitination and degradation as specified by the N-end rule. Does not act on substrates with internal or C-terminal glutamine and does not act on non-glutamine residues in any position. Does not deaminate acetylated N-terminal glutamine. With the exception of proline, all tested second-position residues on substrate peptides do not greatly influence the activity. In contrast, a proline at position 2, virtually abolishes deamidation of N-terminal glutamine.</text>
</comment>
<reference evidence="4" key="1">
    <citation type="submission" date="2025-08" db="UniProtKB">
        <authorList>
            <consortium name="Ensembl"/>
        </authorList>
    </citation>
    <scope>IDENTIFICATION</scope>
</reference>
<feature type="domain" description="Protein N-terminal glutamine amidohydrolase alpha beta roll" evidence="3">
    <location>
        <begin position="40"/>
        <end position="78"/>
    </location>
</feature>
<dbReference type="InterPro" id="IPR037132">
    <property type="entry name" value="N_Gln_amidohydro_ab_roll_sf"/>
</dbReference>
<dbReference type="AlphaFoldDB" id="A0A8B9PRW6"/>
<evidence type="ECO:0000313" key="4">
    <source>
        <dbReference type="Ensembl" id="ENSAOWP00000010880.1"/>
    </source>
</evidence>
<keyword evidence="5" id="KW-1185">Reference proteome</keyword>
<evidence type="ECO:0000313" key="5">
    <source>
        <dbReference type="Proteomes" id="UP000694424"/>
    </source>
</evidence>
<protein>
    <recommendedName>
        <fullName evidence="2">WDYHV motif-containing protein 1</fullName>
    </recommendedName>
</protein>
<sequence>RFGNQLEDLPRAPALCFVPFTRNEAASRRGKTKQNKTSLAFYSEENVWKLCDYIRSRDQYPLEEFYAVFISNDRRMVSPILFSHCNRQLKQD</sequence>
<dbReference type="Proteomes" id="UP000694424">
    <property type="component" value="Unplaced"/>
</dbReference>
<dbReference type="Ensembl" id="ENSAOWT00000012368.1">
    <property type="protein sequence ID" value="ENSAOWP00000010880.1"/>
    <property type="gene ID" value="ENSAOWG00000007492.1"/>
</dbReference>
<dbReference type="Gene3D" id="3.10.620.10">
    <property type="entry name" value="Protein N-terminal glutamine amidohydrolase, alpha beta roll"/>
    <property type="match status" value="1"/>
</dbReference>
<evidence type="ECO:0000256" key="1">
    <source>
        <dbReference type="ARBA" id="ARBA00002022"/>
    </source>
</evidence>
<evidence type="ECO:0000259" key="3">
    <source>
        <dbReference type="Pfam" id="PF09764"/>
    </source>
</evidence>
<evidence type="ECO:0000256" key="2">
    <source>
        <dbReference type="ARBA" id="ARBA00032472"/>
    </source>
</evidence>
<reference evidence="4" key="2">
    <citation type="submission" date="2025-09" db="UniProtKB">
        <authorList>
            <consortium name="Ensembl"/>
        </authorList>
    </citation>
    <scope>IDENTIFICATION</scope>
</reference>
<dbReference type="GO" id="GO:0016811">
    <property type="term" value="F:hydrolase activity, acting on carbon-nitrogen (but not peptide) bonds, in linear amides"/>
    <property type="evidence" value="ECO:0007669"/>
    <property type="project" value="InterPro"/>
</dbReference>
<proteinExistence type="predicted"/>
<dbReference type="Pfam" id="PF09764">
    <property type="entry name" value="Nt_Gln_amidase"/>
    <property type="match status" value="1"/>
</dbReference>